<gene>
    <name evidence="10 11" type="primary">LOC106821346</name>
</gene>
<keyword evidence="5" id="KW-0812">Transmembrane</keyword>
<evidence type="ECO:0000256" key="5">
    <source>
        <dbReference type="ARBA" id="ARBA00022692"/>
    </source>
</evidence>
<keyword evidence="6" id="KW-1133">Transmembrane helix</keyword>
<dbReference type="RefSeq" id="XP_014681594.1">
    <property type="nucleotide sequence ID" value="XM_014826108.1"/>
</dbReference>
<evidence type="ECO:0000256" key="3">
    <source>
        <dbReference type="ARBA" id="ARBA00022676"/>
    </source>
</evidence>
<keyword evidence="3 8" id="KW-0328">Glycosyltransferase</keyword>
<evidence type="ECO:0000256" key="6">
    <source>
        <dbReference type="ARBA" id="ARBA00022989"/>
    </source>
</evidence>
<dbReference type="PANTHER" id="PTHR21461">
    <property type="entry name" value="GLYCOSYLTRANSFERASE FAMILY 92 PROTEIN"/>
    <property type="match status" value="1"/>
</dbReference>
<dbReference type="EC" id="2.4.1.-" evidence="8"/>
<keyword evidence="9" id="KW-1185">Reference proteome</keyword>
<dbReference type="RefSeq" id="XP_014681593.1">
    <property type="nucleotide sequence ID" value="XM_014826107.1"/>
</dbReference>
<keyword evidence="4 8" id="KW-0808">Transferase</keyword>
<dbReference type="Proteomes" id="UP000695022">
    <property type="component" value="Unplaced"/>
</dbReference>
<dbReference type="Pfam" id="PF01697">
    <property type="entry name" value="Glyco_transf_92"/>
    <property type="match status" value="1"/>
</dbReference>
<evidence type="ECO:0000256" key="2">
    <source>
        <dbReference type="ARBA" id="ARBA00007647"/>
    </source>
</evidence>
<comment type="similarity">
    <text evidence="2 8">Belongs to the glycosyltransferase 92 family.</text>
</comment>
<protein>
    <recommendedName>
        <fullName evidence="8">Glycosyltransferase family 92 protein</fullName>
        <ecNumber evidence="8">2.4.1.-</ecNumber>
    </recommendedName>
</protein>
<evidence type="ECO:0000313" key="10">
    <source>
        <dbReference type="RefSeq" id="XP_014681593.1"/>
    </source>
</evidence>
<reference evidence="10 11" key="1">
    <citation type="submission" date="2025-05" db="UniProtKB">
        <authorList>
            <consortium name="RefSeq"/>
        </authorList>
    </citation>
    <scope>IDENTIFICATION</scope>
</reference>
<sequence length="475" mass="54578">MHRFIRRHIRGIAPLMVACLLLMIVARRFSSLDSVESEKTTTHATVVRVKQQELHPRLPPARVRNATVKVAIARHPVHAPIKNYKKPDPTNRVTDFWQPVNGTQFKTRLFSAYYDTRGQRRVTVVGVASFRHRPVLYCVLWYNDTVTAGVRATSVLIMEHWNMNYTAIYFDCNLRARDPVPNAVSLVSHADDTSPSNYARVHKHADTPAPRNGRFSVCIKPLHYNYGDTLRLAEFVEFHRTMGAEFFTFYNHSVNADVTALLQYYVERGVAEVLPWQLDIKSQREIRTENMFAALNDCLLRNQRRYEYQVVVDVDEFIVPHLADDADYTQLLRRLTAVREDAYYVGAYCFRNTFFYSEWPDDAAAATLPLHLTTLAKTKRTQKTWPRGNRSKCIVRGADVTIMGNHLPWRFADGRQFSIVEEGVALLHHYRVCEYDGHDCVKTAPAVVDATVYRWKDELLRRVATVLAAVTSSGS</sequence>
<comment type="subcellular location">
    <subcellularLocation>
        <location evidence="1">Membrane</location>
        <topology evidence="1">Single-pass membrane protein</topology>
    </subcellularLocation>
</comment>
<dbReference type="GeneID" id="106821346"/>
<evidence type="ECO:0000256" key="7">
    <source>
        <dbReference type="ARBA" id="ARBA00023136"/>
    </source>
</evidence>
<evidence type="ECO:0000256" key="8">
    <source>
        <dbReference type="RuleBase" id="RU366017"/>
    </source>
</evidence>
<dbReference type="PANTHER" id="PTHR21461:SF40">
    <property type="entry name" value="GLYCOSYLTRANSFERASE FAMILY 92 PROTEIN"/>
    <property type="match status" value="1"/>
</dbReference>
<keyword evidence="7" id="KW-0472">Membrane</keyword>
<proteinExistence type="inferred from homology"/>
<name>A0ABM1FAX2_PRICU</name>
<evidence type="ECO:0000256" key="1">
    <source>
        <dbReference type="ARBA" id="ARBA00004167"/>
    </source>
</evidence>
<dbReference type="InterPro" id="IPR008166">
    <property type="entry name" value="Glyco_transf_92"/>
</dbReference>
<evidence type="ECO:0000313" key="9">
    <source>
        <dbReference type="Proteomes" id="UP000695022"/>
    </source>
</evidence>
<evidence type="ECO:0000313" key="11">
    <source>
        <dbReference type="RefSeq" id="XP_014681594.1"/>
    </source>
</evidence>
<evidence type="ECO:0000256" key="4">
    <source>
        <dbReference type="ARBA" id="ARBA00022679"/>
    </source>
</evidence>
<accession>A0ABM1FAX2</accession>
<organism evidence="9 10">
    <name type="scientific">Priapulus caudatus</name>
    <name type="common">Priapulid worm</name>
    <dbReference type="NCBI Taxonomy" id="37621"/>
    <lineage>
        <taxon>Eukaryota</taxon>
        <taxon>Metazoa</taxon>
        <taxon>Ecdysozoa</taxon>
        <taxon>Scalidophora</taxon>
        <taxon>Priapulida</taxon>
        <taxon>Priapulimorpha</taxon>
        <taxon>Priapulimorphida</taxon>
        <taxon>Priapulidae</taxon>
        <taxon>Priapulus</taxon>
    </lineage>
</organism>